<dbReference type="EMBL" id="MKJU01000030">
    <property type="protein sequence ID" value="OHU88985.1"/>
    <property type="molecule type" value="Genomic_DNA"/>
</dbReference>
<protein>
    <recommendedName>
        <fullName evidence="1">GmrSD restriction endonucleases N-terminal domain-containing protein</fullName>
    </recommendedName>
</protein>
<comment type="caution">
    <text evidence="2">The sequence shown here is derived from an EMBL/GenBank/DDBJ whole genome shotgun (WGS) entry which is preliminary data.</text>
</comment>
<name>A0A1S1MRW2_9GAMM</name>
<dbReference type="InterPro" id="IPR004919">
    <property type="entry name" value="GmrSD_N"/>
</dbReference>
<evidence type="ECO:0000259" key="1">
    <source>
        <dbReference type="Pfam" id="PF03235"/>
    </source>
</evidence>
<keyword evidence="3" id="KW-1185">Reference proteome</keyword>
<gene>
    <name evidence="2" type="ORF">BET10_19460</name>
</gene>
<dbReference type="AlphaFoldDB" id="A0A1S1MRW2"/>
<accession>A0A1S1MRW2</accession>
<proteinExistence type="predicted"/>
<evidence type="ECO:0000313" key="2">
    <source>
        <dbReference type="EMBL" id="OHU88985.1"/>
    </source>
</evidence>
<dbReference type="Pfam" id="PF03235">
    <property type="entry name" value="GmrSD_N"/>
    <property type="match status" value="1"/>
</dbReference>
<organism evidence="2 3">
    <name type="scientific">Pseudoalteromonas amylolytica</name>
    <dbReference type="NCBI Taxonomy" id="1859457"/>
    <lineage>
        <taxon>Bacteria</taxon>
        <taxon>Pseudomonadati</taxon>
        <taxon>Pseudomonadota</taxon>
        <taxon>Gammaproteobacteria</taxon>
        <taxon>Alteromonadales</taxon>
        <taxon>Pseudoalteromonadaceae</taxon>
        <taxon>Pseudoalteromonas</taxon>
    </lineage>
</organism>
<dbReference type="STRING" id="1859457.BET10_19460"/>
<feature type="domain" description="GmrSD restriction endonucleases N-terminal" evidence="1">
    <location>
        <begin position="58"/>
        <end position="209"/>
    </location>
</feature>
<sequence>MNTNIDYFQIDEEIADERSFSGVEREITSDEYIDTEPFDPSSISISSKTIALDTVLRRIKNNTIRLSPDFQRNYVWDIERKSQLIESMILRIPLPMFYVSEDREGIWEVVDGLQRLSTIRDFILGPDGDGKGFDLAKLEFWGSKLNTRNFFKLEQDPKAARIVNNILETELNFTIINPETPEKVKRNIFKRLNTGGIRLSEQEIRHALYQGHATVLLKKLVKTQEYEVATQNTVNDSRMAGRELILRFIAFNLIGREEYTGNTDDYLSSAMQLLNGEKHLENVNIDPVDLEEKFKKGLMRTTTILGEHSFRKSKLSDNRKSPINKSLFELWINMMSSLSDREYYDLVEDRSLFLESYYKLLDSEEFENSISRHGASVAGVGYRWRALRKLIDGTLNK</sequence>
<dbReference type="Proteomes" id="UP000179786">
    <property type="component" value="Unassembled WGS sequence"/>
</dbReference>
<dbReference type="RefSeq" id="WP_070986909.1">
    <property type="nucleotide sequence ID" value="NZ_MKJU01000030.1"/>
</dbReference>
<dbReference type="PANTHER" id="PTHR39639">
    <property type="entry name" value="CHROMOSOME 16, WHOLE GENOME SHOTGUN SEQUENCE"/>
    <property type="match status" value="1"/>
</dbReference>
<dbReference type="OrthoDB" id="8094406at2"/>
<reference evidence="2 3" key="1">
    <citation type="submission" date="2016-09" db="EMBL/GenBank/DDBJ databases">
        <title>Pseudoalteromonas amylolytica sp. nov., isolated from the surface seawater.</title>
        <authorList>
            <person name="Wu Y.-H."/>
            <person name="Cheng H."/>
            <person name="Jin X.-B."/>
            <person name="Wang C.-S."/>
            <person name="Xu X.-W."/>
        </authorList>
    </citation>
    <scope>NUCLEOTIDE SEQUENCE [LARGE SCALE GENOMIC DNA]</scope>
    <source>
        <strain evidence="2 3">JW1</strain>
    </source>
</reference>
<evidence type="ECO:0000313" key="3">
    <source>
        <dbReference type="Proteomes" id="UP000179786"/>
    </source>
</evidence>
<dbReference type="PANTHER" id="PTHR39639:SF1">
    <property type="entry name" value="DUF262 DOMAIN-CONTAINING PROTEIN"/>
    <property type="match status" value="1"/>
</dbReference>